<keyword evidence="9" id="KW-0408">Iron</keyword>
<dbReference type="SUPFAM" id="SSF51197">
    <property type="entry name" value="Clavaminate synthase-like"/>
    <property type="match status" value="1"/>
</dbReference>
<evidence type="ECO:0000256" key="6">
    <source>
        <dbReference type="ARBA" id="ARBA00022873"/>
    </source>
</evidence>
<protein>
    <recommendedName>
        <fullName evidence="14">Gamma-butyrobetaine dioxygenase</fullName>
    </recommendedName>
</protein>
<dbReference type="PANTHER" id="PTHR10696:SF33">
    <property type="entry name" value="GAMMA-BUTYROBETAINE DIOXYGENASE"/>
    <property type="match status" value="1"/>
</dbReference>
<dbReference type="InterPro" id="IPR003819">
    <property type="entry name" value="TauD/TfdA-like"/>
</dbReference>
<dbReference type="InterPro" id="IPR050411">
    <property type="entry name" value="AlphaKG_dependent_hydroxylases"/>
</dbReference>
<evidence type="ECO:0000256" key="8">
    <source>
        <dbReference type="ARBA" id="ARBA00023002"/>
    </source>
</evidence>
<keyword evidence="7" id="KW-0223">Dioxygenase</keyword>
<dbReference type="GO" id="GO:0016706">
    <property type="term" value="F:2-oxoglutarate-dependent dioxygenase activity"/>
    <property type="evidence" value="ECO:0007669"/>
    <property type="project" value="UniProtKB-ARBA"/>
</dbReference>
<dbReference type="GO" id="GO:0046872">
    <property type="term" value="F:metal ion binding"/>
    <property type="evidence" value="ECO:0007669"/>
    <property type="project" value="UniProtKB-KW"/>
</dbReference>
<evidence type="ECO:0000256" key="5">
    <source>
        <dbReference type="ARBA" id="ARBA00022723"/>
    </source>
</evidence>
<evidence type="ECO:0000259" key="10">
    <source>
        <dbReference type="Pfam" id="PF02668"/>
    </source>
</evidence>
<reference evidence="12 13" key="1">
    <citation type="submission" date="2024-05" db="EMBL/GenBank/DDBJ databases">
        <title>Culex pipiens pipiens assembly and annotation.</title>
        <authorList>
            <person name="Alout H."/>
            <person name="Durand T."/>
        </authorList>
    </citation>
    <scope>NUCLEOTIDE SEQUENCE [LARGE SCALE GENOMIC DNA]</scope>
    <source>
        <strain evidence="12">HA-2024</strain>
        <tissue evidence="12">Whole body</tissue>
    </source>
</reference>
<dbReference type="EMBL" id="JBEHCU010006453">
    <property type="protein sequence ID" value="KAL1397095.1"/>
    <property type="molecule type" value="Genomic_DNA"/>
</dbReference>
<evidence type="ECO:0000256" key="2">
    <source>
        <dbReference type="ARBA" id="ARBA00001961"/>
    </source>
</evidence>
<dbReference type="FunFam" id="3.30.2020.30:FF:000002">
    <property type="entry name" value="Putative gamma-butyrobetaine dioxygenase"/>
    <property type="match status" value="1"/>
</dbReference>
<evidence type="ECO:0000256" key="4">
    <source>
        <dbReference type="ARBA" id="ARBA00008654"/>
    </source>
</evidence>
<dbReference type="FunFam" id="3.60.130.10:FF:000001">
    <property type="entry name" value="Trimethyllysine dioxygenase, mitochondrial"/>
    <property type="match status" value="1"/>
</dbReference>
<comment type="pathway">
    <text evidence="3">Amine and polyamine biosynthesis; carnitine biosynthesis.</text>
</comment>
<dbReference type="InterPro" id="IPR010376">
    <property type="entry name" value="GBBH-like_N"/>
</dbReference>
<comment type="caution">
    <text evidence="12">The sequence shown here is derived from an EMBL/GenBank/DDBJ whole genome shotgun (WGS) entry which is preliminary data.</text>
</comment>
<dbReference type="InterPro" id="IPR042098">
    <property type="entry name" value="TauD-like_sf"/>
</dbReference>
<dbReference type="Gene3D" id="3.30.2020.30">
    <property type="match status" value="1"/>
</dbReference>
<gene>
    <name evidence="12" type="ORF">pipiens_010014</name>
</gene>
<sequence length="455" mass="52574">MQIGGRLAARLIAAERSIFVAGSYHRFGGVLSRLGSHSSQGRQPFHTARLQSLRKAVSVDALRQVTGSIKSAYQPASSRNLTVELVDGQRYEFPLVWLRDNCQCPDCFHPGSYSRVINWERFDPEAAVIRECAVSDDGNLVDITWHDGHRSQFNASWMSKRNFTQQNTEQYLEEWYRPKPRLWKRSEFGEVLKSFEFDDVIGRDEALQAWIEALIRYGVVMIRNAPLTEQECRKLANRVGFIRKTHYGEEFVVTNKENTTNVAYLSTPLQMHTDLPYYDYKPGCNLLHCLVQSASTGGQNLIADAFWVADHMRREHPEDFRLLSETLVNWTDVGVDEGGEFHSIYRAPVICLDREGKLERINHSVPQRDSFFNVPLDRVEPWYRAMARFVRLLHQEAVEFKTMPGDILTFSNIRMVHGRTGYTDTEGNMRHIVGAYLDWDEIYSRLRVLKGKKME</sequence>
<name>A0ABD1DBR8_CULPP</name>
<dbReference type="PANTHER" id="PTHR10696">
    <property type="entry name" value="GAMMA-BUTYROBETAINE HYDROXYLASE-RELATED"/>
    <property type="match status" value="1"/>
</dbReference>
<evidence type="ECO:0000256" key="3">
    <source>
        <dbReference type="ARBA" id="ARBA00005022"/>
    </source>
</evidence>
<evidence type="ECO:0000256" key="7">
    <source>
        <dbReference type="ARBA" id="ARBA00022964"/>
    </source>
</evidence>
<dbReference type="Pfam" id="PF02668">
    <property type="entry name" value="TauD"/>
    <property type="match status" value="1"/>
</dbReference>
<dbReference type="InterPro" id="IPR038492">
    <property type="entry name" value="GBBH-like_N_sf"/>
</dbReference>
<evidence type="ECO:0000313" key="12">
    <source>
        <dbReference type="EMBL" id="KAL1397095.1"/>
    </source>
</evidence>
<accession>A0ABD1DBR8</accession>
<comment type="cofactor">
    <cofactor evidence="2">
        <name>L-ascorbate</name>
        <dbReference type="ChEBI" id="CHEBI:38290"/>
    </cofactor>
</comment>
<dbReference type="AlphaFoldDB" id="A0ABD1DBR8"/>
<dbReference type="GO" id="GO:0045329">
    <property type="term" value="P:carnitine biosynthetic process"/>
    <property type="evidence" value="ECO:0007669"/>
    <property type="project" value="UniProtKB-KW"/>
</dbReference>
<organism evidence="12 13">
    <name type="scientific">Culex pipiens pipiens</name>
    <name type="common">Northern house mosquito</name>
    <dbReference type="NCBI Taxonomy" id="38569"/>
    <lineage>
        <taxon>Eukaryota</taxon>
        <taxon>Metazoa</taxon>
        <taxon>Ecdysozoa</taxon>
        <taxon>Arthropoda</taxon>
        <taxon>Hexapoda</taxon>
        <taxon>Insecta</taxon>
        <taxon>Pterygota</taxon>
        <taxon>Neoptera</taxon>
        <taxon>Endopterygota</taxon>
        <taxon>Diptera</taxon>
        <taxon>Nematocera</taxon>
        <taxon>Culicoidea</taxon>
        <taxon>Culicidae</taxon>
        <taxon>Culicinae</taxon>
        <taxon>Culicini</taxon>
        <taxon>Culex</taxon>
        <taxon>Culex</taxon>
    </lineage>
</organism>
<comment type="similarity">
    <text evidence="4">Belongs to the gamma-BBH/TMLD family.</text>
</comment>
<evidence type="ECO:0000259" key="11">
    <source>
        <dbReference type="Pfam" id="PF06155"/>
    </source>
</evidence>
<evidence type="ECO:0000313" key="13">
    <source>
        <dbReference type="Proteomes" id="UP001562425"/>
    </source>
</evidence>
<evidence type="ECO:0008006" key="14">
    <source>
        <dbReference type="Google" id="ProtNLM"/>
    </source>
</evidence>
<evidence type="ECO:0000256" key="1">
    <source>
        <dbReference type="ARBA" id="ARBA00001954"/>
    </source>
</evidence>
<evidence type="ECO:0000256" key="9">
    <source>
        <dbReference type="ARBA" id="ARBA00023004"/>
    </source>
</evidence>
<feature type="domain" description="TauD/TfdA-like" evidence="10">
    <location>
        <begin position="189"/>
        <end position="436"/>
    </location>
</feature>
<dbReference type="CDD" id="cd00250">
    <property type="entry name" value="CAS_like"/>
    <property type="match status" value="1"/>
</dbReference>
<dbReference type="Pfam" id="PF06155">
    <property type="entry name" value="GBBH-like_N"/>
    <property type="match status" value="1"/>
</dbReference>
<feature type="domain" description="Gamma-butyrobetaine hydroxylase-like N-terminal" evidence="11">
    <location>
        <begin position="77"/>
        <end position="158"/>
    </location>
</feature>
<dbReference type="Gene3D" id="3.60.130.10">
    <property type="entry name" value="Clavaminate synthase-like"/>
    <property type="match status" value="1"/>
</dbReference>
<dbReference type="Proteomes" id="UP001562425">
    <property type="component" value="Unassembled WGS sequence"/>
</dbReference>
<proteinExistence type="inferred from homology"/>
<comment type="cofactor">
    <cofactor evidence="1">
        <name>Fe(2+)</name>
        <dbReference type="ChEBI" id="CHEBI:29033"/>
    </cofactor>
</comment>
<keyword evidence="5" id="KW-0479">Metal-binding</keyword>
<keyword evidence="13" id="KW-1185">Reference proteome</keyword>
<keyword evidence="8" id="KW-0560">Oxidoreductase</keyword>
<keyword evidence="6" id="KW-0124">Carnitine biosynthesis</keyword>